<dbReference type="InterPro" id="IPR016137">
    <property type="entry name" value="RGS"/>
</dbReference>
<evidence type="ECO:0000259" key="5">
    <source>
        <dbReference type="PROSITE" id="PS50841"/>
    </source>
</evidence>
<sequence>MLVSSVLESTAPVETLLADSHFLNWCQLDPSLNGNVIELYGEITDYESKCESNASPLNLVKLARHIHRKYVSKNTGTCHVIDDAIREKMSSRIHELLAGKPATRDLFDPLKPALVTHLRVLFARYNHSDNDSSEPWDDPELHASDDSRNAFFTAVCSKLEAIKDDDVVEETIKRDGGDSPYGANGFAPPPPKTATTTMPRRFESLYRKKRQSTSDSSGFGSDFTNIERGYSKSGVNTLERTVKRENTFSTLQPRKKDEAKLTIELRHEYDVPMVAKISPQPVNFRYFRNLFGVQYTEDSRFFFKSFCEDGTALYQWTLIYRDDDELPRFDGKITAICRTCPYEESSH</sequence>
<dbReference type="SUPFAM" id="SSF54236">
    <property type="entry name" value="Ubiquitin-like"/>
    <property type="match status" value="1"/>
</dbReference>
<dbReference type="EMBL" id="CADEPM010000007">
    <property type="protein sequence ID" value="CAB3408396.1"/>
    <property type="molecule type" value="Genomic_DNA"/>
</dbReference>
<dbReference type="PROSITE" id="PS50132">
    <property type="entry name" value="RGS"/>
    <property type="match status" value="1"/>
</dbReference>
<dbReference type="Proteomes" id="UP000494206">
    <property type="component" value="Unassembled WGS sequence"/>
</dbReference>
<dbReference type="Gene3D" id="2.40.240.130">
    <property type="match status" value="1"/>
</dbReference>
<protein>
    <submittedName>
        <fullName evidence="6">Uncharacterized protein</fullName>
    </submittedName>
</protein>
<dbReference type="InterPro" id="IPR029071">
    <property type="entry name" value="Ubiquitin-like_domsf"/>
</dbReference>
<feature type="domain" description="DIX" evidence="5">
    <location>
        <begin position="257"/>
        <end position="341"/>
    </location>
</feature>
<organism evidence="6 7">
    <name type="scientific">Caenorhabditis bovis</name>
    <dbReference type="NCBI Taxonomy" id="2654633"/>
    <lineage>
        <taxon>Eukaryota</taxon>
        <taxon>Metazoa</taxon>
        <taxon>Ecdysozoa</taxon>
        <taxon>Nematoda</taxon>
        <taxon>Chromadorea</taxon>
        <taxon>Rhabditida</taxon>
        <taxon>Rhabditina</taxon>
        <taxon>Rhabditomorpha</taxon>
        <taxon>Rhabditoidea</taxon>
        <taxon>Rhabditidae</taxon>
        <taxon>Peloderinae</taxon>
        <taxon>Caenorhabditis</taxon>
    </lineage>
</organism>
<proteinExistence type="predicted"/>
<dbReference type="InterPro" id="IPR036305">
    <property type="entry name" value="RGS_sf"/>
</dbReference>
<comment type="caution">
    <text evidence="6">The sequence shown here is derived from an EMBL/GenBank/DDBJ whole genome shotgun (WGS) entry which is preliminary data.</text>
</comment>
<dbReference type="Gene3D" id="1.10.167.10">
    <property type="entry name" value="Regulator of G-protein Signalling 4, domain 2"/>
    <property type="match status" value="1"/>
</dbReference>
<feature type="region of interest" description="Disordered" evidence="3">
    <location>
        <begin position="174"/>
        <end position="197"/>
    </location>
</feature>
<reference evidence="6 7" key="1">
    <citation type="submission" date="2020-04" db="EMBL/GenBank/DDBJ databases">
        <authorList>
            <person name="Laetsch R D."/>
            <person name="Stevens L."/>
            <person name="Kumar S."/>
            <person name="Blaxter L. M."/>
        </authorList>
    </citation>
    <scope>NUCLEOTIDE SEQUENCE [LARGE SCALE GENOMIC DNA]</scope>
</reference>
<keyword evidence="1 2" id="KW-0879">Wnt signaling pathway</keyword>
<name>A0A8S1F7E6_9PELO</name>
<evidence type="ECO:0000313" key="6">
    <source>
        <dbReference type="EMBL" id="CAB3408396.1"/>
    </source>
</evidence>
<evidence type="ECO:0000256" key="2">
    <source>
        <dbReference type="PROSITE-ProRule" id="PRU00069"/>
    </source>
</evidence>
<accession>A0A8S1F7E6</accession>
<dbReference type="AlphaFoldDB" id="A0A8S1F7E6"/>
<dbReference type="InterPro" id="IPR001158">
    <property type="entry name" value="DIX"/>
</dbReference>
<keyword evidence="7" id="KW-1185">Reference proteome</keyword>
<evidence type="ECO:0000256" key="1">
    <source>
        <dbReference type="ARBA" id="ARBA00022687"/>
    </source>
</evidence>
<evidence type="ECO:0000313" key="7">
    <source>
        <dbReference type="Proteomes" id="UP000494206"/>
    </source>
</evidence>
<feature type="domain" description="RGS" evidence="4">
    <location>
        <begin position="22"/>
        <end position="119"/>
    </location>
</feature>
<evidence type="ECO:0000259" key="4">
    <source>
        <dbReference type="PROSITE" id="PS50132"/>
    </source>
</evidence>
<dbReference type="PROSITE" id="PS50841">
    <property type="entry name" value="DIX"/>
    <property type="match status" value="1"/>
</dbReference>
<gene>
    <name evidence="6" type="ORF">CBOVIS_LOCUS10181</name>
</gene>
<dbReference type="InterPro" id="IPR044926">
    <property type="entry name" value="RGS_subdomain_2"/>
</dbReference>
<evidence type="ECO:0000256" key="3">
    <source>
        <dbReference type="SAM" id="MobiDB-lite"/>
    </source>
</evidence>
<dbReference type="GO" id="GO:0016055">
    <property type="term" value="P:Wnt signaling pathway"/>
    <property type="evidence" value="ECO:0007669"/>
    <property type="project" value="UniProtKB-KW"/>
</dbReference>
<dbReference type="OrthoDB" id="10007451at2759"/>
<dbReference type="InterPro" id="IPR038207">
    <property type="entry name" value="DIX_dom_sf"/>
</dbReference>
<dbReference type="Pfam" id="PF00778">
    <property type="entry name" value="DIX"/>
    <property type="match status" value="1"/>
</dbReference>
<dbReference type="SUPFAM" id="SSF48097">
    <property type="entry name" value="Regulator of G-protein signaling, RGS"/>
    <property type="match status" value="1"/>
</dbReference>